<accession>A0A8H4W3U4</accession>
<gene>
    <name evidence="1" type="ORF">G7Y89_g7414</name>
</gene>
<dbReference type="OrthoDB" id="3565130at2759"/>
<proteinExistence type="predicted"/>
<protein>
    <submittedName>
        <fullName evidence="1">Uncharacterized protein</fullName>
    </submittedName>
</protein>
<name>A0A8H4W3U4_9HELO</name>
<comment type="caution">
    <text evidence="1">The sequence shown here is derived from an EMBL/GenBank/DDBJ whole genome shotgun (WGS) entry which is preliminary data.</text>
</comment>
<reference evidence="1 2" key="1">
    <citation type="submission" date="2020-03" db="EMBL/GenBank/DDBJ databases">
        <title>Draft Genome Sequence of Cudoniella acicularis.</title>
        <authorList>
            <person name="Buettner E."/>
            <person name="Kellner H."/>
        </authorList>
    </citation>
    <scope>NUCLEOTIDE SEQUENCE [LARGE SCALE GENOMIC DNA]</scope>
    <source>
        <strain evidence="1 2">DSM 108380</strain>
    </source>
</reference>
<evidence type="ECO:0000313" key="1">
    <source>
        <dbReference type="EMBL" id="KAF4630720.1"/>
    </source>
</evidence>
<sequence length="174" mass="20054">MSEKQAFWSTNWVEINIDVEALDKVVKSKTTVVDMIEKLGPEFVTHTKKVYINLIFTTPTPKVTAGKLTSNTTIDITSTTAFRHIRAVVAKVQTLASIKTLEVILRVPKWSAAPVTMQQLQYVLPFYPLDFTNWEVKWMNGNMSIPRELPAFAMENLNKEWIKIDDELEPWRKK</sequence>
<dbReference type="AlphaFoldDB" id="A0A8H4W3U4"/>
<dbReference type="Proteomes" id="UP000566819">
    <property type="component" value="Unassembled WGS sequence"/>
</dbReference>
<keyword evidence="2" id="KW-1185">Reference proteome</keyword>
<evidence type="ECO:0000313" key="2">
    <source>
        <dbReference type="Proteomes" id="UP000566819"/>
    </source>
</evidence>
<dbReference type="EMBL" id="JAAMPI010000521">
    <property type="protein sequence ID" value="KAF4630720.1"/>
    <property type="molecule type" value="Genomic_DNA"/>
</dbReference>
<organism evidence="1 2">
    <name type="scientific">Cudoniella acicularis</name>
    <dbReference type="NCBI Taxonomy" id="354080"/>
    <lineage>
        <taxon>Eukaryota</taxon>
        <taxon>Fungi</taxon>
        <taxon>Dikarya</taxon>
        <taxon>Ascomycota</taxon>
        <taxon>Pezizomycotina</taxon>
        <taxon>Leotiomycetes</taxon>
        <taxon>Helotiales</taxon>
        <taxon>Tricladiaceae</taxon>
        <taxon>Cudoniella</taxon>
    </lineage>
</organism>